<evidence type="ECO:0000313" key="2">
    <source>
        <dbReference type="EMBL" id="KAK3239117.1"/>
    </source>
</evidence>
<keyword evidence="3" id="KW-1185">Reference proteome</keyword>
<feature type="compositionally biased region" description="Basic and acidic residues" evidence="1">
    <location>
        <begin position="1"/>
        <end position="12"/>
    </location>
</feature>
<accession>A0AAE0BMA3</accession>
<comment type="caution">
    <text evidence="2">The sequence shown here is derived from an EMBL/GenBank/DDBJ whole genome shotgun (WGS) entry which is preliminary data.</text>
</comment>
<sequence>MSRRQDKAKAPERPPGLGEESAFGEPSEEVKPDGISAAGDSAALANLFAQQEARIDERQQQLFTQQDARMNELFNMVQALAHAVPPLAVANQNAGTGDAIACPEAAGNQHIWFQW</sequence>
<protein>
    <submittedName>
        <fullName evidence="2">Uncharacterized protein</fullName>
    </submittedName>
</protein>
<evidence type="ECO:0000256" key="1">
    <source>
        <dbReference type="SAM" id="MobiDB-lite"/>
    </source>
</evidence>
<organism evidence="2 3">
    <name type="scientific">Cymbomonas tetramitiformis</name>
    <dbReference type="NCBI Taxonomy" id="36881"/>
    <lineage>
        <taxon>Eukaryota</taxon>
        <taxon>Viridiplantae</taxon>
        <taxon>Chlorophyta</taxon>
        <taxon>Pyramimonadophyceae</taxon>
        <taxon>Pyramimonadales</taxon>
        <taxon>Pyramimonadaceae</taxon>
        <taxon>Cymbomonas</taxon>
    </lineage>
</organism>
<feature type="region of interest" description="Disordered" evidence="1">
    <location>
        <begin position="1"/>
        <end position="37"/>
    </location>
</feature>
<proteinExistence type="predicted"/>
<dbReference type="Proteomes" id="UP001190700">
    <property type="component" value="Unassembled WGS sequence"/>
</dbReference>
<reference evidence="2 3" key="1">
    <citation type="journal article" date="2015" name="Genome Biol. Evol.">
        <title>Comparative Genomics of a Bacterivorous Green Alga Reveals Evolutionary Causalities and Consequences of Phago-Mixotrophic Mode of Nutrition.</title>
        <authorList>
            <person name="Burns J.A."/>
            <person name="Paasch A."/>
            <person name="Narechania A."/>
            <person name="Kim E."/>
        </authorList>
    </citation>
    <scope>NUCLEOTIDE SEQUENCE [LARGE SCALE GENOMIC DNA]</scope>
    <source>
        <strain evidence="2 3">PLY_AMNH</strain>
    </source>
</reference>
<gene>
    <name evidence="2" type="ORF">CYMTET_50937</name>
</gene>
<dbReference type="EMBL" id="LGRX02034022">
    <property type="protein sequence ID" value="KAK3239117.1"/>
    <property type="molecule type" value="Genomic_DNA"/>
</dbReference>
<dbReference type="AlphaFoldDB" id="A0AAE0BMA3"/>
<evidence type="ECO:0000313" key="3">
    <source>
        <dbReference type="Proteomes" id="UP001190700"/>
    </source>
</evidence>
<name>A0AAE0BMA3_9CHLO</name>